<organism evidence="2">
    <name type="scientific">mine drainage metagenome</name>
    <dbReference type="NCBI Taxonomy" id="410659"/>
    <lineage>
        <taxon>unclassified sequences</taxon>
        <taxon>metagenomes</taxon>
        <taxon>ecological metagenomes</taxon>
    </lineage>
</organism>
<comment type="caution">
    <text evidence="2">The sequence shown here is derived from an EMBL/GenBank/DDBJ whole genome shotgun (WGS) entry which is preliminary data.</text>
</comment>
<dbReference type="PANTHER" id="PTHR44119:SF4">
    <property type="entry name" value="AEROBIC COBALTOCHELATASE SUBUNIT COBN"/>
    <property type="match status" value="1"/>
</dbReference>
<reference evidence="2" key="1">
    <citation type="submission" date="2016-10" db="EMBL/GenBank/DDBJ databases">
        <title>Sequence of Gallionella enrichment culture.</title>
        <authorList>
            <person name="Poehlein A."/>
            <person name="Muehling M."/>
            <person name="Daniel R."/>
        </authorList>
    </citation>
    <scope>NUCLEOTIDE SEQUENCE</scope>
</reference>
<dbReference type="AlphaFoldDB" id="A0A1J5QFC7"/>
<sequence>MHTQDLPETDLLLAADYAGHEAGFAAAVARLGGAKPALYHLDATRPDTPRARTLTEEIARVVRARASNPAWANGMMAHGFRGGAEIAATLDHMAAFAHLAAAVPPHLFDLYHEATLGRDDLRAFLARENPAALAAMEDLFRRLRDAGLWVTRRNSIVAELEAHP</sequence>
<protein>
    <submittedName>
        <fullName evidence="2">Aerobic cobaltochelatase subunit CobN</fullName>
        <ecNumber evidence="2">6.6.1.2</ecNumber>
    </submittedName>
</protein>
<dbReference type="Pfam" id="PF02514">
    <property type="entry name" value="CobN-Mg_chel"/>
    <property type="match status" value="1"/>
</dbReference>
<proteinExistence type="predicted"/>
<name>A0A1J5QFC7_9ZZZZ</name>
<evidence type="ECO:0000259" key="1">
    <source>
        <dbReference type="Pfam" id="PF02514"/>
    </source>
</evidence>
<gene>
    <name evidence="2" type="primary">cobN_3</name>
    <name evidence="2" type="ORF">GALL_436470</name>
</gene>
<dbReference type="EC" id="6.6.1.2" evidence="2"/>
<dbReference type="EMBL" id="MLJW01002416">
    <property type="protein sequence ID" value="OIQ74693.1"/>
    <property type="molecule type" value="Genomic_DNA"/>
</dbReference>
<accession>A0A1J5QFC7</accession>
<dbReference type="InterPro" id="IPR003672">
    <property type="entry name" value="CobN/Mg_chltase"/>
</dbReference>
<keyword evidence="2" id="KW-0436">Ligase</keyword>
<evidence type="ECO:0000313" key="2">
    <source>
        <dbReference type="EMBL" id="OIQ74693.1"/>
    </source>
</evidence>
<feature type="domain" description="CobN/magnesium chelatase" evidence="1">
    <location>
        <begin position="2"/>
        <end position="153"/>
    </location>
</feature>
<dbReference type="GO" id="GO:0051116">
    <property type="term" value="F:cobaltochelatase activity"/>
    <property type="evidence" value="ECO:0007669"/>
    <property type="project" value="UniProtKB-EC"/>
</dbReference>
<dbReference type="PANTHER" id="PTHR44119">
    <property type="entry name" value="MAGNESIUM-CHELATASE SUBUNIT CHLH, CHLOROPLASTIC"/>
    <property type="match status" value="1"/>
</dbReference>